<dbReference type="Proteomes" id="UP000887579">
    <property type="component" value="Unplaced"/>
</dbReference>
<dbReference type="WBParaSite" id="ES5_v2.g19650.t1">
    <property type="protein sequence ID" value="ES5_v2.g19650.t1"/>
    <property type="gene ID" value="ES5_v2.g19650"/>
</dbReference>
<accession>A0AC34FQH9</accession>
<sequence>MRFYLSFQTFFVAEMLRSSLIFARNMSSSVSREIIATKNAPGAVGAYSQAVKIGDTLYVSGSLGLDPSTGNFVSENVGEQTHQSLKNIGEILKAAGTSFSNVVKTTILLADINDFATVNGIYAEYFKAPYPARAAYQVAALPKAARVEIEAIAHVGEITEKKSSL</sequence>
<proteinExistence type="predicted"/>
<protein>
    <submittedName>
        <fullName evidence="2">Uncharacterized protein</fullName>
    </submittedName>
</protein>
<organism evidence="1 2">
    <name type="scientific">Panagrolaimus sp. ES5</name>
    <dbReference type="NCBI Taxonomy" id="591445"/>
    <lineage>
        <taxon>Eukaryota</taxon>
        <taxon>Metazoa</taxon>
        <taxon>Ecdysozoa</taxon>
        <taxon>Nematoda</taxon>
        <taxon>Chromadorea</taxon>
        <taxon>Rhabditida</taxon>
        <taxon>Tylenchina</taxon>
        <taxon>Panagrolaimomorpha</taxon>
        <taxon>Panagrolaimoidea</taxon>
        <taxon>Panagrolaimidae</taxon>
        <taxon>Panagrolaimus</taxon>
    </lineage>
</organism>
<evidence type="ECO:0000313" key="1">
    <source>
        <dbReference type="Proteomes" id="UP000887579"/>
    </source>
</evidence>
<name>A0AC34FQH9_9BILA</name>
<evidence type="ECO:0000313" key="2">
    <source>
        <dbReference type="WBParaSite" id="ES5_v2.g19650.t1"/>
    </source>
</evidence>
<reference evidence="2" key="1">
    <citation type="submission" date="2022-11" db="UniProtKB">
        <authorList>
            <consortium name="WormBaseParasite"/>
        </authorList>
    </citation>
    <scope>IDENTIFICATION</scope>
</reference>